<organism evidence="2 3">
    <name type="scientific">Sphingobium psychrophilum</name>
    <dbReference type="NCBI Taxonomy" id="2728834"/>
    <lineage>
        <taxon>Bacteria</taxon>
        <taxon>Pseudomonadati</taxon>
        <taxon>Pseudomonadota</taxon>
        <taxon>Alphaproteobacteria</taxon>
        <taxon>Sphingomonadales</taxon>
        <taxon>Sphingomonadaceae</taxon>
        <taxon>Sphingobium</taxon>
    </lineage>
</organism>
<feature type="region of interest" description="Disordered" evidence="1">
    <location>
        <begin position="55"/>
        <end position="81"/>
    </location>
</feature>
<keyword evidence="3" id="KW-1185">Reference proteome</keyword>
<evidence type="ECO:0000256" key="1">
    <source>
        <dbReference type="SAM" id="MobiDB-lite"/>
    </source>
</evidence>
<dbReference type="EMBL" id="JABBFV010000026">
    <property type="protein sequence ID" value="NML12799.1"/>
    <property type="molecule type" value="Genomic_DNA"/>
</dbReference>
<evidence type="ECO:0000313" key="2">
    <source>
        <dbReference type="EMBL" id="NML12799.1"/>
    </source>
</evidence>
<evidence type="ECO:0000313" key="3">
    <source>
        <dbReference type="Proteomes" id="UP000519023"/>
    </source>
</evidence>
<protein>
    <submittedName>
        <fullName evidence="2">Uncharacterized protein</fullName>
    </submittedName>
</protein>
<accession>A0A7X9WZN1</accession>
<comment type="caution">
    <text evidence="2">The sequence shown here is derived from an EMBL/GenBank/DDBJ whole genome shotgun (WGS) entry which is preliminary data.</text>
</comment>
<dbReference type="RefSeq" id="WP_169575133.1">
    <property type="nucleotide sequence ID" value="NZ_JABBFV010000026.1"/>
</dbReference>
<dbReference type="AlphaFoldDB" id="A0A7X9WZN1"/>
<sequence>MRSDAETLLARLGRTDFRYREFSDSFADMELWPIFEALLKDERVVGRRLSPLDTRDDSNIITDARQRAATPSPPGAGTAGIFGAYATAQGGRDQRPSVDVRNFLAGLSANKADRQD</sequence>
<name>A0A7X9WZN1_9SPHN</name>
<dbReference type="Proteomes" id="UP000519023">
    <property type="component" value="Unassembled WGS sequence"/>
</dbReference>
<reference evidence="2 3" key="1">
    <citation type="submission" date="2020-04" db="EMBL/GenBank/DDBJ databases">
        <title>Sphingobium sp. AR-3-1 isolated from Arctic soil.</title>
        <authorList>
            <person name="Dahal R.H."/>
            <person name="Chaudhary D.K."/>
        </authorList>
    </citation>
    <scope>NUCLEOTIDE SEQUENCE [LARGE SCALE GENOMIC DNA]</scope>
    <source>
        <strain evidence="2 3">AR-3-1</strain>
    </source>
</reference>
<gene>
    <name evidence="2" type="ORF">HHL08_22135</name>
</gene>
<proteinExistence type="predicted"/>